<feature type="domain" description="HTH marR-type" evidence="1">
    <location>
        <begin position="8"/>
        <end position="139"/>
    </location>
</feature>
<dbReference type="Pfam" id="PF12802">
    <property type="entry name" value="MarR_2"/>
    <property type="match status" value="1"/>
</dbReference>
<dbReference type="Proteomes" id="UP001146067">
    <property type="component" value="Unassembled WGS sequence"/>
</dbReference>
<dbReference type="AlphaFoldDB" id="A0A9X3SP41"/>
<dbReference type="InterPro" id="IPR039422">
    <property type="entry name" value="MarR/SlyA-like"/>
</dbReference>
<dbReference type="GO" id="GO:0003700">
    <property type="term" value="F:DNA-binding transcription factor activity"/>
    <property type="evidence" value="ECO:0007669"/>
    <property type="project" value="InterPro"/>
</dbReference>
<dbReference type="SMART" id="SM00347">
    <property type="entry name" value="HTH_MARR"/>
    <property type="match status" value="1"/>
</dbReference>
<dbReference type="InterPro" id="IPR036388">
    <property type="entry name" value="WH-like_DNA-bd_sf"/>
</dbReference>
<evidence type="ECO:0000259" key="1">
    <source>
        <dbReference type="PROSITE" id="PS50995"/>
    </source>
</evidence>
<accession>A0A9X3SP41</accession>
<dbReference type="PRINTS" id="PR00598">
    <property type="entry name" value="HTHMARR"/>
</dbReference>
<dbReference type="Gene3D" id="1.10.10.10">
    <property type="entry name" value="Winged helix-like DNA-binding domain superfamily/Winged helix DNA-binding domain"/>
    <property type="match status" value="1"/>
</dbReference>
<name>A0A9X3SP41_9ACTN</name>
<dbReference type="PROSITE" id="PS50995">
    <property type="entry name" value="HTH_MARR_2"/>
    <property type="match status" value="1"/>
</dbReference>
<evidence type="ECO:0000313" key="3">
    <source>
        <dbReference type="Proteomes" id="UP001146067"/>
    </source>
</evidence>
<organism evidence="2 3">
    <name type="scientific">Glycomyces luteolus</name>
    <dbReference type="NCBI Taxonomy" id="2670330"/>
    <lineage>
        <taxon>Bacteria</taxon>
        <taxon>Bacillati</taxon>
        <taxon>Actinomycetota</taxon>
        <taxon>Actinomycetes</taxon>
        <taxon>Glycomycetales</taxon>
        <taxon>Glycomycetaceae</taxon>
        <taxon>Glycomyces</taxon>
    </lineage>
</organism>
<dbReference type="PANTHER" id="PTHR33164">
    <property type="entry name" value="TRANSCRIPTIONAL REGULATOR, MARR FAMILY"/>
    <property type="match status" value="1"/>
</dbReference>
<proteinExistence type="predicted"/>
<dbReference type="RefSeq" id="WP_270108768.1">
    <property type="nucleotide sequence ID" value="NZ_JAPZVP010000003.1"/>
</dbReference>
<dbReference type="InterPro" id="IPR000835">
    <property type="entry name" value="HTH_MarR-typ"/>
</dbReference>
<sequence>MEESPGEPLSMGTALVRTAFMVDAVYADSVREFDLTMQQAQLLCVLIPRPFGMFELAKTLGLAKSSISGLVDRCEKRGLVRRESDPGDGRAFRVALTDKGARLAEEFHDETTKRVAELPLGLGAAEQEVLVGLLSRMVADNHVPVVFTDSGCPSEQDGTER</sequence>
<dbReference type="InterPro" id="IPR036390">
    <property type="entry name" value="WH_DNA-bd_sf"/>
</dbReference>
<reference evidence="2" key="1">
    <citation type="submission" date="2022-12" db="EMBL/GenBank/DDBJ databases">
        <title>Gycomyces niveus sp.nov.,a novel actinomycete isolated from soil in Shouguan.</title>
        <authorList>
            <person name="Yang X."/>
        </authorList>
    </citation>
    <scope>NUCLEOTIDE SEQUENCE</scope>
    <source>
        <strain evidence="2">NEAU-A15</strain>
    </source>
</reference>
<dbReference type="PANTHER" id="PTHR33164:SF107">
    <property type="entry name" value="TRANSCRIPTIONAL REGULATORY PROTEIN"/>
    <property type="match status" value="1"/>
</dbReference>
<dbReference type="EMBL" id="JAPZVP010000003">
    <property type="protein sequence ID" value="MDA1358947.1"/>
    <property type="molecule type" value="Genomic_DNA"/>
</dbReference>
<protein>
    <submittedName>
        <fullName evidence="2">MarR family transcriptional regulator</fullName>
    </submittedName>
</protein>
<dbReference type="SUPFAM" id="SSF46785">
    <property type="entry name" value="Winged helix' DNA-binding domain"/>
    <property type="match status" value="1"/>
</dbReference>
<comment type="caution">
    <text evidence="2">The sequence shown here is derived from an EMBL/GenBank/DDBJ whole genome shotgun (WGS) entry which is preliminary data.</text>
</comment>
<keyword evidence="3" id="KW-1185">Reference proteome</keyword>
<dbReference type="GO" id="GO:0006950">
    <property type="term" value="P:response to stress"/>
    <property type="evidence" value="ECO:0007669"/>
    <property type="project" value="TreeGrafter"/>
</dbReference>
<evidence type="ECO:0000313" key="2">
    <source>
        <dbReference type="EMBL" id="MDA1358947.1"/>
    </source>
</evidence>
<gene>
    <name evidence="2" type="ORF">O1R50_04900</name>
</gene>